<protein>
    <submittedName>
        <fullName evidence="1">Uncharacterized protein</fullName>
    </submittedName>
</protein>
<feature type="non-terminal residue" evidence="1">
    <location>
        <position position="1"/>
    </location>
</feature>
<accession>A0AAD3N2I7</accession>
<keyword evidence="2" id="KW-1185">Reference proteome</keyword>
<evidence type="ECO:0000313" key="1">
    <source>
        <dbReference type="EMBL" id="GLD64072.1"/>
    </source>
</evidence>
<gene>
    <name evidence="1" type="ORF">AKAME5_001563500</name>
</gene>
<dbReference type="Proteomes" id="UP001279410">
    <property type="component" value="Unassembled WGS sequence"/>
</dbReference>
<comment type="caution">
    <text evidence="1">The sequence shown here is derived from an EMBL/GenBank/DDBJ whole genome shotgun (WGS) entry which is preliminary data.</text>
</comment>
<evidence type="ECO:0000313" key="2">
    <source>
        <dbReference type="Proteomes" id="UP001279410"/>
    </source>
</evidence>
<name>A0AAD3N2I7_LATJO</name>
<dbReference type="AlphaFoldDB" id="A0AAD3N2I7"/>
<dbReference type="EMBL" id="BRZM01000066">
    <property type="protein sequence ID" value="GLD64072.1"/>
    <property type="molecule type" value="Genomic_DNA"/>
</dbReference>
<organism evidence="1 2">
    <name type="scientific">Lates japonicus</name>
    <name type="common">Japanese lates</name>
    <dbReference type="NCBI Taxonomy" id="270547"/>
    <lineage>
        <taxon>Eukaryota</taxon>
        <taxon>Metazoa</taxon>
        <taxon>Chordata</taxon>
        <taxon>Craniata</taxon>
        <taxon>Vertebrata</taxon>
        <taxon>Euteleostomi</taxon>
        <taxon>Actinopterygii</taxon>
        <taxon>Neopterygii</taxon>
        <taxon>Teleostei</taxon>
        <taxon>Neoteleostei</taxon>
        <taxon>Acanthomorphata</taxon>
        <taxon>Carangaria</taxon>
        <taxon>Carangaria incertae sedis</taxon>
        <taxon>Centropomidae</taxon>
        <taxon>Lates</taxon>
    </lineage>
</organism>
<proteinExistence type="predicted"/>
<reference evidence="1" key="1">
    <citation type="submission" date="2022-08" db="EMBL/GenBank/DDBJ databases">
        <title>Genome sequencing of akame (Lates japonicus).</title>
        <authorList>
            <person name="Hashiguchi Y."/>
            <person name="Takahashi H."/>
        </authorList>
    </citation>
    <scope>NUCLEOTIDE SEQUENCE</scope>
    <source>
        <strain evidence="1">Kochi</strain>
    </source>
</reference>
<sequence>FIIQSMEMVQSSQLRPEGAQETTQLMVLSGWDVHSRLRCLPFIALAHVTQTARVIYEVPHIDSEVAEMDKHSTNSSTGSTEWCQVPVYESCDYFERVQTKESR</sequence>